<feature type="transmembrane region" description="Helical" evidence="1">
    <location>
        <begin position="126"/>
        <end position="146"/>
    </location>
</feature>
<sequence>MRKREAAELKKETALKNFRFNRFLILRYFLAAFFFSNLYWLLMLFMGRSWSALLPLSLIILAVPAIMDHARLYGEMSDQVQQKLRHHSFYQYVQLILNGFLLVVSLTDSGIRRLFPFLTATSEAKAAIFSVLMIGIFMSAFCLHRIQRIYRQKDKHYGYIKEFVKMN</sequence>
<feature type="transmembrane region" description="Helical" evidence="1">
    <location>
        <begin position="88"/>
        <end position="106"/>
    </location>
</feature>
<keyword evidence="3" id="KW-1185">Reference proteome</keyword>
<keyword evidence="1" id="KW-0812">Transmembrane</keyword>
<dbReference type="AlphaFoldDB" id="A0A4P5P7X0"/>
<name>A0A4P5P7X0_9ENTE</name>
<evidence type="ECO:0000313" key="3">
    <source>
        <dbReference type="Proteomes" id="UP000290567"/>
    </source>
</evidence>
<organism evidence="2 3">
    <name type="scientific">Enterococcus florum</name>
    <dbReference type="NCBI Taxonomy" id="2480627"/>
    <lineage>
        <taxon>Bacteria</taxon>
        <taxon>Bacillati</taxon>
        <taxon>Bacillota</taxon>
        <taxon>Bacilli</taxon>
        <taxon>Lactobacillales</taxon>
        <taxon>Enterococcaceae</taxon>
        <taxon>Enterococcus</taxon>
    </lineage>
</organism>
<comment type="caution">
    <text evidence="2">The sequence shown here is derived from an EMBL/GenBank/DDBJ whole genome shotgun (WGS) entry which is preliminary data.</text>
</comment>
<evidence type="ECO:0000313" key="2">
    <source>
        <dbReference type="EMBL" id="GCF93606.1"/>
    </source>
</evidence>
<keyword evidence="1" id="KW-1133">Transmembrane helix</keyword>
<reference evidence="3" key="1">
    <citation type="submission" date="2019-02" db="EMBL/GenBank/DDBJ databases">
        <title>Draft genome sequence of Enterococcus sp. Gos25-1.</title>
        <authorList>
            <person name="Tanaka N."/>
            <person name="Shiwa Y."/>
            <person name="Fujita N."/>
        </authorList>
    </citation>
    <scope>NUCLEOTIDE SEQUENCE [LARGE SCALE GENOMIC DNA]</scope>
    <source>
        <strain evidence="3">Gos25-1</strain>
    </source>
</reference>
<dbReference type="OrthoDB" id="2193749at2"/>
<evidence type="ECO:0008006" key="4">
    <source>
        <dbReference type="Google" id="ProtNLM"/>
    </source>
</evidence>
<feature type="transmembrane region" description="Helical" evidence="1">
    <location>
        <begin position="48"/>
        <end position="67"/>
    </location>
</feature>
<keyword evidence="1" id="KW-0472">Membrane</keyword>
<dbReference type="RefSeq" id="WP_146622062.1">
    <property type="nucleotide sequence ID" value="NZ_BJCC01000012.1"/>
</dbReference>
<dbReference type="EMBL" id="BJCC01000012">
    <property type="protein sequence ID" value="GCF93606.1"/>
    <property type="molecule type" value="Genomic_DNA"/>
</dbReference>
<feature type="transmembrane region" description="Helical" evidence="1">
    <location>
        <begin position="20"/>
        <end position="42"/>
    </location>
</feature>
<proteinExistence type="predicted"/>
<dbReference type="Proteomes" id="UP000290567">
    <property type="component" value="Unassembled WGS sequence"/>
</dbReference>
<protein>
    <recommendedName>
        <fullName evidence="4">PTS cellobiose transporter subunit IIC</fullName>
    </recommendedName>
</protein>
<evidence type="ECO:0000256" key="1">
    <source>
        <dbReference type="SAM" id="Phobius"/>
    </source>
</evidence>
<gene>
    <name evidence="2" type="ORF">NRIC_14970</name>
</gene>
<accession>A0A4P5P7X0</accession>